<reference evidence="11" key="1">
    <citation type="submission" date="2023-03" db="EMBL/GenBank/DDBJ databases">
        <title>Massive genome expansion in bonnet fungi (Mycena s.s.) driven by repeated elements and novel gene families across ecological guilds.</title>
        <authorList>
            <consortium name="Lawrence Berkeley National Laboratory"/>
            <person name="Harder C.B."/>
            <person name="Miyauchi S."/>
            <person name="Viragh M."/>
            <person name="Kuo A."/>
            <person name="Thoen E."/>
            <person name="Andreopoulos B."/>
            <person name="Lu D."/>
            <person name="Skrede I."/>
            <person name="Drula E."/>
            <person name="Henrissat B."/>
            <person name="Morin E."/>
            <person name="Kohler A."/>
            <person name="Barry K."/>
            <person name="LaButti K."/>
            <person name="Morin E."/>
            <person name="Salamov A."/>
            <person name="Lipzen A."/>
            <person name="Mereny Z."/>
            <person name="Hegedus B."/>
            <person name="Baldrian P."/>
            <person name="Stursova M."/>
            <person name="Weitz H."/>
            <person name="Taylor A."/>
            <person name="Grigoriev I.V."/>
            <person name="Nagy L.G."/>
            <person name="Martin F."/>
            <person name="Kauserud H."/>
        </authorList>
    </citation>
    <scope>NUCLEOTIDE SEQUENCE</scope>
    <source>
        <strain evidence="11">9284</strain>
    </source>
</reference>
<keyword evidence="7 9" id="KW-0408">Iron</keyword>
<evidence type="ECO:0000313" key="12">
    <source>
        <dbReference type="Proteomes" id="UP001221142"/>
    </source>
</evidence>
<dbReference type="PANTHER" id="PTHR46300">
    <property type="entry name" value="P450, PUTATIVE (EUROFUNG)-RELATED-RELATED"/>
    <property type="match status" value="1"/>
</dbReference>
<keyword evidence="5 9" id="KW-0479">Metal-binding</keyword>
<comment type="cofactor">
    <cofactor evidence="1 9">
        <name>heme</name>
        <dbReference type="ChEBI" id="CHEBI:30413"/>
    </cofactor>
</comment>
<dbReference type="PRINTS" id="PR00463">
    <property type="entry name" value="EP450I"/>
</dbReference>
<proteinExistence type="inferred from homology"/>
<evidence type="ECO:0000256" key="5">
    <source>
        <dbReference type="ARBA" id="ARBA00022723"/>
    </source>
</evidence>
<dbReference type="InterPro" id="IPR050364">
    <property type="entry name" value="Cytochrome_P450_fung"/>
</dbReference>
<keyword evidence="8 10" id="KW-0503">Monooxygenase</keyword>
<evidence type="ECO:0000313" key="11">
    <source>
        <dbReference type="EMBL" id="KAJ7644019.1"/>
    </source>
</evidence>
<dbReference type="InterPro" id="IPR036396">
    <property type="entry name" value="Cyt_P450_sf"/>
</dbReference>
<dbReference type="EMBL" id="JARKIF010000003">
    <property type="protein sequence ID" value="KAJ7644019.1"/>
    <property type="molecule type" value="Genomic_DNA"/>
</dbReference>
<accession>A0AAD7CAP8</accession>
<keyword evidence="4 9" id="KW-0349">Heme</keyword>
<dbReference type="InterPro" id="IPR017972">
    <property type="entry name" value="Cyt_P450_CS"/>
</dbReference>
<protein>
    <submittedName>
        <fullName evidence="11">Cytochrome P450</fullName>
    </submittedName>
</protein>
<name>A0AAD7CAP8_9AGAR</name>
<dbReference type="SUPFAM" id="SSF48264">
    <property type="entry name" value="Cytochrome P450"/>
    <property type="match status" value="1"/>
</dbReference>
<gene>
    <name evidence="11" type="ORF">FB45DRAFT_285942</name>
</gene>
<dbReference type="GO" id="GO:0005506">
    <property type="term" value="F:iron ion binding"/>
    <property type="evidence" value="ECO:0007669"/>
    <property type="project" value="InterPro"/>
</dbReference>
<dbReference type="CDD" id="cd11065">
    <property type="entry name" value="CYP64-like"/>
    <property type="match status" value="1"/>
</dbReference>
<evidence type="ECO:0000256" key="8">
    <source>
        <dbReference type="ARBA" id="ARBA00023033"/>
    </source>
</evidence>
<dbReference type="Proteomes" id="UP001221142">
    <property type="component" value="Unassembled WGS sequence"/>
</dbReference>
<evidence type="ECO:0000256" key="9">
    <source>
        <dbReference type="PIRSR" id="PIRSR602401-1"/>
    </source>
</evidence>
<evidence type="ECO:0000256" key="7">
    <source>
        <dbReference type="ARBA" id="ARBA00023004"/>
    </source>
</evidence>
<comment type="similarity">
    <text evidence="3 10">Belongs to the cytochrome P450 family.</text>
</comment>
<evidence type="ECO:0000256" key="2">
    <source>
        <dbReference type="ARBA" id="ARBA00005179"/>
    </source>
</evidence>
<evidence type="ECO:0000256" key="3">
    <source>
        <dbReference type="ARBA" id="ARBA00010617"/>
    </source>
</evidence>
<evidence type="ECO:0000256" key="6">
    <source>
        <dbReference type="ARBA" id="ARBA00023002"/>
    </source>
</evidence>
<sequence length="495" mass="56237">MAFLLYLAALWTLILFTRSLLRRYARLPYPPGPRPRFLIGNLLDMPAHLPWLTYTEWGKQYGDIIHTQIFNQHFIILNSAKIAVDLLEKRASIYSDRPVIPMISLMGWDFNLGLIPYGDKWRQYRRVFHQYFRRKSVPVYHPIQLRKVHNLLRGLVSTPQDFYAHTKTYAAAIIMAAVYGYDIQPVHDRFVDLSEDAVQRLGDATAPGVFLLNSFPFLRHMPSWLPGCGFHLFAQETREILAEMQNATFDLVRDNMRDGLEKNSILGDILGQIDASGGSSAQEKVAKEVAATSYAADTTSSTLNSFFLAMAMNPGVQRKAQAEIDAAIGFDRLPTFEDRSRMPYVEAIYRELMRWSSALPLGVLHASTEDDVYDGYYIPKGTAVFTNIWAMGRDESVYHDADKFIPERFINSDDQLDNNDTILGFGFGRRICVGRHFAEAVVWLTVASVLSAFDIQKAKDSEGNDIDLHPVYLDGMVSPIPMLNRTALRSREKTC</sequence>
<dbReference type="Pfam" id="PF00067">
    <property type="entry name" value="p450"/>
    <property type="match status" value="1"/>
</dbReference>
<dbReference type="InterPro" id="IPR001128">
    <property type="entry name" value="Cyt_P450"/>
</dbReference>
<dbReference type="GO" id="GO:0020037">
    <property type="term" value="F:heme binding"/>
    <property type="evidence" value="ECO:0007669"/>
    <property type="project" value="InterPro"/>
</dbReference>
<comment type="pathway">
    <text evidence="2">Secondary metabolite biosynthesis.</text>
</comment>
<keyword evidence="6 10" id="KW-0560">Oxidoreductase</keyword>
<dbReference type="GO" id="GO:0016705">
    <property type="term" value="F:oxidoreductase activity, acting on paired donors, with incorporation or reduction of molecular oxygen"/>
    <property type="evidence" value="ECO:0007669"/>
    <property type="project" value="InterPro"/>
</dbReference>
<evidence type="ECO:0000256" key="10">
    <source>
        <dbReference type="RuleBase" id="RU000461"/>
    </source>
</evidence>
<dbReference type="Gene3D" id="1.10.630.10">
    <property type="entry name" value="Cytochrome P450"/>
    <property type="match status" value="1"/>
</dbReference>
<dbReference type="GO" id="GO:0004497">
    <property type="term" value="F:monooxygenase activity"/>
    <property type="evidence" value="ECO:0007669"/>
    <property type="project" value="UniProtKB-KW"/>
</dbReference>
<dbReference type="PROSITE" id="PS00086">
    <property type="entry name" value="CYTOCHROME_P450"/>
    <property type="match status" value="1"/>
</dbReference>
<feature type="binding site" description="axial binding residue" evidence="9">
    <location>
        <position position="432"/>
    </location>
    <ligand>
        <name>heme</name>
        <dbReference type="ChEBI" id="CHEBI:30413"/>
    </ligand>
    <ligandPart>
        <name>Fe</name>
        <dbReference type="ChEBI" id="CHEBI:18248"/>
    </ligandPart>
</feature>
<dbReference type="InterPro" id="IPR002401">
    <property type="entry name" value="Cyt_P450_E_grp-I"/>
</dbReference>
<organism evidence="11 12">
    <name type="scientific">Roridomyces roridus</name>
    <dbReference type="NCBI Taxonomy" id="1738132"/>
    <lineage>
        <taxon>Eukaryota</taxon>
        <taxon>Fungi</taxon>
        <taxon>Dikarya</taxon>
        <taxon>Basidiomycota</taxon>
        <taxon>Agaricomycotina</taxon>
        <taxon>Agaricomycetes</taxon>
        <taxon>Agaricomycetidae</taxon>
        <taxon>Agaricales</taxon>
        <taxon>Marasmiineae</taxon>
        <taxon>Mycenaceae</taxon>
        <taxon>Roridomyces</taxon>
    </lineage>
</organism>
<keyword evidence="12" id="KW-1185">Reference proteome</keyword>
<dbReference type="PANTHER" id="PTHR46300:SF7">
    <property type="entry name" value="P450, PUTATIVE (EUROFUNG)-RELATED"/>
    <property type="match status" value="1"/>
</dbReference>
<evidence type="ECO:0000256" key="1">
    <source>
        <dbReference type="ARBA" id="ARBA00001971"/>
    </source>
</evidence>
<evidence type="ECO:0000256" key="4">
    <source>
        <dbReference type="ARBA" id="ARBA00022617"/>
    </source>
</evidence>
<comment type="caution">
    <text evidence="11">The sequence shown here is derived from an EMBL/GenBank/DDBJ whole genome shotgun (WGS) entry which is preliminary data.</text>
</comment>
<dbReference type="AlphaFoldDB" id="A0AAD7CAP8"/>